<dbReference type="SUPFAM" id="SSF56436">
    <property type="entry name" value="C-type lectin-like"/>
    <property type="match status" value="1"/>
</dbReference>
<dbReference type="Gene3D" id="3.10.100.10">
    <property type="entry name" value="Mannose-Binding Protein A, subunit A"/>
    <property type="match status" value="1"/>
</dbReference>
<dbReference type="Pfam" id="PF00059">
    <property type="entry name" value="Lectin_C"/>
    <property type="match status" value="1"/>
</dbReference>
<dbReference type="InterPro" id="IPR001304">
    <property type="entry name" value="C-type_lectin-like"/>
</dbReference>
<dbReference type="Proteomes" id="UP000245119">
    <property type="component" value="Linkage Group LG7"/>
</dbReference>
<sequence length="148" mass="17131">MYPFALTAFAFLLLHECSGQFCPDDWTYFEGSCYLYVNEYSNWHDSKSICESLRSHLVEVTSDAENNFVANMVRLHKVNNIWAGMQDFAQDGHFVWLSSLQPPVYTHWIPGQPDDAFGGEDCLEILPTGLWNDRECDDYRSYPLCEQP</sequence>
<evidence type="ECO:0000313" key="4">
    <source>
        <dbReference type="Proteomes" id="UP000245119"/>
    </source>
</evidence>
<protein>
    <recommendedName>
        <fullName evidence="2">C-type lectin domain-containing protein</fullName>
    </recommendedName>
</protein>
<dbReference type="InterPro" id="IPR016187">
    <property type="entry name" value="CTDL_fold"/>
</dbReference>
<feature type="signal peptide" evidence="1">
    <location>
        <begin position="1"/>
        <end position="19"/>
    </location>
</feature>
<feature type="domain" description="C-type lectin" evidence="2">
    <location>
        <begin position="29"/>
        <end position="142"/>
    </location>
</feature>
<dbReference type="AlphaFoldDB" id="A0A2T7P275"/>
<dbReference type="InterPro" id="IPR050111">
    <property type="entry name" value="C-type_lectin/snaclec_domain"/>
</dbReference>
<dbReference type="EMBL" id="PZQS01000007">
    <property type="protein sequence ID" value="PVD27527.1"/>
    <property type="molecule type" value="Genomic_DNA"/>
</dbReference>
<dbReference type="PROSITE" id="PS50041">
    <property type="entry name" value="C_TYPE_LECTIN_2"/>
    <property type="match status" value="1"/>
</dbReference>
<name>A0A2T7P275_POMCA</name>
<dbReference type="InterPro" id="IPR016186">
    <property type="entry name" value="C-type_lectin-like/link_sf"/>
</dbReference>
<accession>A0A2T7P275</accession>
<evidence type="ECO:0000313" key="3">
    <source>
        <dbReference type="EMBL" id="PVD27527.1"/>
    </source>
</evidence>
<organism evidence="3 4">
    <name type="scientific">Pomacea canaliculata</name>
    <name type="common">Golden apple snail</name>
    <dbReference type="NCBI Taxonomy" id="400727"/>
    <lineage>
        <taxon>Eukaryota</taxon>
        <taxon>Metazoa</taxon>
        <taxon>Spiralia</taxon>
        <taxon>Lophotrochozoa</taxon>
        <taxon>Mollusca</taxon>
        <taxon>Gastropoda</taxon>
        <taxon>Caenogastropoda</taxon>
        <taxon>Architaenioglossa</taxon>
        <taxon>Ampullarioidea</taxon>
        <taxon>Ampullariidae</taxon>
        <taxon>Pomacea</taxon>
    </lineage>
</organism>
<feature type="chain" id="PRO_5015457650" description="C-type lectin domain-containing protein" evidence="1">
    <location>
        <begin position="20"/>
        <end position="148"/>
    </location>
</feature>
<evidence type="ECO:0000256" key="1">
    <source>
        <dbReference type="SAM" id="SignalP"/>
    </source>
</evidence>
<evidence type="ECO:0000259" key="2">
    <source>
        <dbReference type="PROSITE" id="PS50041"/>
    </source>
</evidence>
<proteinExistence type="predicted"/>
<dbReference type="SMART" id="SM00034">
    <property type="entry name" value="CLECT"/>
    <property type="match status" value="1"/>
</dbReference>
<reference evidence="3 4" key="1">
    <citation type="submission" date="2018-04" db="EMBL/GenBank/DDBJ databases">
        <title>The genome of golden apple snail Pomacea canaliculata provides insight into stress tolerance and invasive adaptation.</title>
        <authorList>
            <person name="Liu C."/>
            <person name="Liu B."/>
            <person name="Ren Y."/>
            <person name="Zhang Y."/>
            <person name="Wang H."/>
            <person name="Li S."/>
            <person name="Jiang F."/>
            <person name="Yin L."/>
            <person name="Zhang G."/>
            <person name="Qian W."/>
            <person name="Fan W."/>
        </authorList>
    </citation>
    <scope>NUCLEOTIDE SEQUENCE [LARGE SCALE GENOMIC DNA]</scope>
    <source>
        <strain evidence="3">SZHN2017</strain>
        <tissue evidence="3">Muscle</tissue>
    </source>
</reference>
<dbReference type="CDD" id="cd00037">
    <property type="entry name" value="CLECT"/>
    <property type="match status" value="1"/>
</dbReference>
<gene>
    <name evidence="3" type="ORF">C0Q70_12689</name>
</gene>
<keyword evidence="4" id="KW-1185">Reference proteome</keyword>
<dbReference type="PANTHER" id="PTHR22803">
    <property type="entry name" value="MANNOSE, PHOSPHOLIPASE, LECTIN RECEPTOR RELATED"/>
    <property type="match status" value="1"/>
</dbReference>
<keyword evidence="1" id="KW-0732">Signal</keyword>
<comment type="caution">
    <text evidence="3">The sequence shown here is derived from an EMBL/GenBank/DDBJ whole genome shotgun (WGS) entry which is preliminary data.</text>
</comment>
<dbReference type="OrthoDB" id="10050871at2759"/>